<name>A0A382ZCH4_9ZZZZ</name>
<evidence type="ECO:0000313" key="1">
    <source>
        <dbReference type="EMBL" id="SVD93182.1"/>
    </source>
</evidence>
<proteinExistence type="predicted"/>
<dbReference type="EMBL" id="UINC01182777">
    <property type="protein sequence ID" value="SVD93182.1"/>
    <property type="molecule type" value="Genomic_DNA"/>
</dbReference>
<gene>
    <name evidence="1" type="ORF">METZ01_LOCUS446036</name>
</gene>
<sequence>MDSNIIKWLNLVVRWIHVIKGIFSRPNGIWRRVDGFDFTVFGLGVLFSV</sequence>
<protein>
    <submittedName>
        <fullName evidence="1">Uncharacterized protein</fullName>
    </submittedName>
</protein>
<reference evidence="1" key="1">
    <citation type="submission" date="2018-05" db="EMBL/GenBank/DDBJ databases">
        <authorList>
            <person name="Lanie J.A."/>
            <person name="Ng W.-L."/>
            <person name="Kazmierczak K.M."/>
            <person name="Andrzejewski T.M."/>
            <person name="Davidsen T.M."/>
            <person name="Wayne K.J."/>
            <person name="Tettelin H."/>
            <person name="Glass J.I."/>
            <person name="Rusch D."/>
            <person name="Podicherti R."/>
            <person name="Tsui H.-C.T."/>
            <person name="Winkler M.E."/>
        </authorList>
    </citation>
    <scope>NUCLEOTIDE SEQUENCE</scope>
</reference>
<organism evidence="1">
    <name type="scientific">marine metagenome</name>
    <dbReference type="NCBI Taxonomy" id="408172"/>
    <lineage>
        <taxon>unclassified sequences</taxon>
        <taxon>metagenomes</taxon>
        <taxon>ecological metagenomes</taxon>
    </lineage>
</organism>
<accession>A0A382ZCH4</accession>
<dbReference type="AlphaFoldDB" id="A0A382ZCH4"/>